<protein>
    <recommendedName>
        <fullName evidence="1">YokE-like PH domain-containing protein</fullName>
    </recommendedName>
</protein>
<dbReference type="RefSeq" id="WP_116078052.1">
    <property type="nucleotide sequence ID" value="NZ_CP187630.1"/>
</dbReference>
<dbReference type="InterPro" id="IPR039519">
    <property type="entry name" value="YokE-like_PH"/>
</dbReference>
<dbReference type="EMBL" id="PQWM01000049">
    <property type="protein sequence ID" value="RDZ07932.1"/>
    <property type="molecule type" value="Genomic_DNA"/>
</dbReference>
<name>A0A3D8WUL5_PRIMG</name>
<gene>
    <name evidence="2" type="ORF">C3744_26455</name>
</gene>
<sequence length="164" mass="18827">MSTKYTKLNSRFGIIEYPVSLDEMKEIILELPKTERKFYEIALQPLKVFMKKDEQILLFTIADAKLTKTGFMVITDKKIYLISLKGGFLGGADIEPIKYEDIKNVDFDITPNPFGKAQIEVGVLYLEIKALFVGVKKRTIRNIPEEKIDKVVKLVRTQVNSHTK</sequence>
<feature type="domain" description="YokE-like PH" evidence="1">
    <location>
        <begin position="50"/>
        <end position="156"/>
    </location>
</feature>
<evidence type="ECO:0000313" key="3">
    <source>
        <dbReference type="Proteomes" id="UP000256519"/>
    </source>
</evidence>
<evidence type="ECO:0000313" key="2">
    <source>
        <dbReference type="EMBL" id="RDZ07932.1"/>
    </source>
</evidence>
<organism evidence="2 3">
    <name type="scientific">Priestia megaterium</name>
    <name type="common">Bacillus megaterium</name>
    <dbReference type="NCBI Taxonomy" id="1404"/>
    <lineage>
        <taxon>Bacteria</taxon>
        <taxon>Bacillati</taxon>
        <taxon>Bacillota</taxon>
        <taxon>Bacilli</taxon>
        <taxon>Bacillales</taxon>
        <taxon>Bacillaceae</taxon>
        <taxon>Priestia</taxon>
    </lineage>
</organism>
<comment type="caution">
    <text evidence="2">The sequence shown here is derived from an EMBL/GenBank/DDBJ whole genome shotgun (WGS) entry which is preliminary data.</text>
</comment>
<accession>A0A3D8WUL5</accession>
<reference evidence="2" key="1">
    <citation type="journal article" date="2018" name="Appl. Environ. Microbiol.">
        <title>Antimicrobial susceptibility testing and tentative epidemiological cut-off values of five Bacillus species relevant for use as animal feed additives or for plant protection.</title>
        <authorList>
            <person name="Agerso Y."/>
            <person name="Stuer-Lauridsen B."/>
            <person name="Bjerre K."/>
            <person name="Jensen M.G."/>
            <person name="Johansen E."/>
            <person name="Bennedsen M."/>
            <person name="Brockmann E."/>
            <person name="Nielsen B."/>
        </authorList>
    </citation>
    <scope>NUCLEOTIDE SEQUENCE [LARGE SCALE GENOMIC DNA]</scope>
    <source>
        <strain evidence="2">CHCC20162</strain>
    </source>
</reference>
<dbReference type="Proteomes" id="UP000256519">
    <property type="component" value="Unassembled WGS sequence"/>
</dbReference>
<dbReference type="Pfam" id="PF14470">
    <property type="entry name" value="bPH_3"/>
    <property type="match status" value="1"/>
</dbReference>
<proteinExistence type="predicted"/>
<dbReference type="AlphaFoldDB" id="A0A3D8WUL5"/>
<evidence type="ECO:0000259" key="1">
    <source>
        <dbReference type="Pfam" id="PF14470"/>
    </source>
</evidence>